<evidence type="ECO:0000256" key="11">
    <source>
        <dbReference type="HAMAP-Rule" id="MF_01633"/>
    </source>
</evidence>
<evidence type="ECO:0000256" key="10">
    <source>
        <dbReference type="ARBA" id="ARBA00047890"/>
    </source>
</evidence>
<name>A0A2R6AYI7_9ARCH</name>
<evidence type="ECO:0000256" key="7">
    <source>
        <dbReference type="ARBA" id="ARBA00037768"/>
    </source>
</evidence>
<evidence type="ECO:0000256" key="1">
    <source>
        <dbReference type="ARBA" id="ARBA00005061"/>
    </source>
</evidence>
<evidence type="ECO:0000259" key="12">
    <source>
        <dbReference type="PROSITE" id="PS51278"/>
    </source>
</evidence>
<evidence type="ECO:0000313" key="14">
    <source>
        <dbReference type="Proteomes" id="UP000240490"/>
    </source>
</evidence>
<evidence type="ECO:0000256" key="9">
    <source>
        <dbReference type="ARBA" id="ARBA00039149"/>
    </source>
</evidence>
<evidence type="ECO:0000256" key="5">
    <source>
        <dbReference type="ARBA" id="ARBA00022833"/>
    </source>
</evidence>
<comment type="pathway">
    <text evidence="1 11">Purine metabolism; 7-cyano-7-deazaguanine biosynthesis.</text>
</comment>
<dbReference type="PANTHER" id="PTHR42914:SF1">
    <property type="entry name" value="7-CYANO-7-DEAZAGUANINE SYNTHASE"/>
    <property type="match status" value="1"/>
</dbReference>
<evidence type="ECO:0000256" key="3">
    <source>
        <dbReference type="ARBA" id="ARBA00022723"/>
    </source>
</evidence>
<dbReference type="InterPro" id="IPR014729">
    <property type="entry name" value="Rossmann-like_a/b/a_fold"/>
</dbReference>
<accession>A0A2R6AYI7</accession>
<dbReference type="PANTHER" id="PTHR42914">
    <property type="entry name" value="7-CYANO-7-DEAZAGUANINE SYNTHASE"/>
    <property type="match status" value="1"/>
</dbReference>
<feature type="binding site" evidence="11">
    <location>
        <position position="438"/>
    </location>
    <ligand>
        <name>Zn(2+)</name>
        <dbReference type="ChEBI" id="CHEBI:29105"/>
    </ligand>
</feature>
<dbReference type="GO" id="GO:0008270">
    <property type="term" value="F:zinc ion binding"/>
    <property type="evidence" value="ECO:0007669"/>
    <property type="project" value="UniProtKB-UniRule"/>
</dbReference>
<dbReference type="Gene3D" id="3.40.50.620">
    <property type="entry name" value="HUPs"/>
    <property type="match status" value="1"/>
</dbReference>
<keyword evidence="5 11" id="KW-0862">Zinc</keyword>
<feature type="binding site" evidence="11">
    <location>
        <begin position="256"/>
        <end position="266"/>
    </location>
    <ligand>
        <name>ATP</name>
        <dbReference type="ChEBI" id="CHEBI:30616"/>
    </ligand>
</feature>
<dbReference type="SUPFAM" id="SSF56235">
    <property type="entry name" value="N-terminal nucleophile aminohydrolases (Ntn hydrolases)"/>
    <property type="match status" value="1"/>
</dbReference>
<comment type="caution">
    <text evidence="13">The sequence shown here is derived from an EMBL/GenBank/DDBJ whole genome shotgun (WGS) entry which is preliminary data.</text>
</comment>
<evidence type="ECO:0000256" key="2">
    <source>
        <dbReference type="ARBA" id="ARBA00022598"/>
    </source>
</evidence>
<dbReference type="InterPro" id="IPR029055">
    <property type="entry name" value="Ntn_hydrolases_N"/>
</dbReference>
<comment type="cofactor">
    <cofactor evidence="11">
        <name>Zn(2+)</name>
        <dbReference type="ChEBI" id="CHEBI:29105"/>
    </cofactor>
    <text evidence="11">Binds 1 zinc ion per subunit.</text>
</comment>
<comment type="function">
    <text evidence="7 11">Catalyzes the ATP-dependent conversion of 7-carboxy-7-deazaguanine (CDG) to 7-cyano-7-deazaguanine (preQ(0)).</text>
</comment>
<dbReference type="EC" id="6.3.4.20" evidence="9 11"/>
<evidence type="ECO:0000256" key="6">
    <source>
        <dbReference type="ARBA" id="ARBA00022840"/>
    </source>
</evidence>
<organism evidence="13 14">
    <name type="scientific">Candidatus Marsarchaeota G2 archaeon ECH_B_SAG-M15</name>
    <dbReference type="NCBI Taxonomy" id="1978162"/>
    <lineage>
        <taxon>Archaea</taxon>
        <taxon>Candidatus Marsarchaeota</taxon>
        <taxon>Candidatus Marsarchaeota group 2</taxon>
    </lineage>
</organism>
<dbReference type="SUPFAM" id="SSF52402">
    <property type="entry name" value="Adenine nucleotide alpha hydrolases-like"/>
    <property type="match status" value="1"/>
</dbReference>
<dbReference type="GO" id="GO:0005524">
    <property type="term" value="F:ATP binding"/>
    <property type="evidence" value="ECO:0007669"/>
    <property type="project" value="UniProtKB-UniRule"/>
</dbReference>
<dbReference type="HAMAP" id="MF_01633">
    <property type="entry name" value="QueC"/>
    <property type="match status" value="1"/>
</dbReference>
<feature type="binding site" evidence="11">
    <location>
        <position position="449"/>
    </location>
    <ligand>
        <name>Zn(2+)</name>
        <dbReference type="ChEBI" id="CHEBI:29105"/>
    </ligand>
</feature>
<dbReference type="AlphaFoldDB" id="A0A2R6AYI7"/>
<feature type="binding site" evidence="11">
    <location>
        <position position="446"/>
    </location>
    <ligand>
        <name>Zn(2+)</name>
        <dbReference type="ChEBI" id="CHEBI:29105"/>
    </ligand>
</feature>
<comment type="catalytic activity">
    <reaction evidence="10 11">
        <text>7-carboxy-7-carbaguanine + NH4(+) + 2 ATP = 7-cyano-7-carbaguanine + 2 AMP + 2 diphosphate + 2 H(+)</text>
        <dbReference type="Rhea" id="RHEA:27982"/>
        <dbReference type="ChEBI" id="CHEBI:15378"/>
        <dbReference type="ChEBI" id="CHEBI:28938"/>
        <dbReference type="ChEBI" id="CHEBI:30616"/>
        <dbReference type="ChEBI" id="CHEBI:33019"/>
        <dbReference type="ChEBI" id="CHEBI:45075"/>
        <dbReference type="ChEBI" id="CHEBI:61036"/>
        <dbReference type="ChEBI" id="CHEBI:456215"/>
        <dbReference type="EC" id="6.3.4.20"/>
    </reaction>
</comment>
<keyword evidence="3 11" id="KW-0479">Metal-binding</keyword>
<evidence type="ECO:0000313" key="13">
    <source>
        <dbReference type="EMBL" id="PSN91416.1"/>
    </source>
</evidence>
<dbReference type="Pfam" id="PF06508">
    <property type="entry name" value="QueC"/>
    <property type="match status" value="1"/>
</dbReference>
<dbReference type="Gene3D" id="3.60.20.10">
    <property type="entry name" value="Glutamine Phosphoribosylpyrophosphate, subunit 1, domain 1"/>
    <property type="match status" value="1"/>
</dbReference>
<keyword evidence="6 11" id="KW-0067">ATP-binding</keyword>
<sequence length="473" mass="53464">MCSISGCILFGSQRSEETLKAIEDKLRGIIVKAEERGRDSYGIVSVSKRGDVKTIKRVGRPSDSLWSQPRIVRQDTVIVLSNNRAEPTTEYVKQKEDKDIQPFVSHGFVVAHNGTVANDKELEREFGLTRDTPIDSAIIPPLLSRVWDGSLASLRHILSEMITGSYALALVDLSSPRKLFLAANYKPLFLEYDSLLDAVFFSSFDYYMEPDRRPIWLQSPIRQVEPYSALMIDSSKNYGEVTLWRNSKAKRALVVCSSGLDSTTAATYMVKEGYDVTLLHFRYRHRAEQREFECIKQVSARLKVPLIVVETDLFKHYMSTSPLIDLSMDVSTRNMGESGAEFAHEWVPARNLIFLSIATGIAEAQGYDYVVLGNNLEEAGAFSDNEMMFVRKLNELLPYATNLQKRVQVLMPVGHLMKHEIVRLGLRLGAPLDVTWSCYYGGEKHCGRCGPCYMRKKAFDIVGVKDPVEYLTQ</sequence>
<protein>
    <recommendedName>
        <fullName evidence="9 11">7-cyano-7-deazaguanine synthase</fullName>
        <ecNumber evidence="9 11">6.3.4.20</ecNumber>
    </recommendedName>
    <alternativeName>
        <fullName evidence="11">7-cyano-7-carbaguanine synthase</fullName>
    </alternativeName>
    <alternativeName>
        <fullName evidence="11">Archaeosine biosynthesis protein QueC</fullName>
    </alternativeName>
    <alternativeName>
        <fullName evidence="11">PreQ(0) synthase</fullName>
    </alternativeName>
</protein>
<evidence type="ECO:0000256" key="8">
    <source>
        <dbReference type="ARBA" id="ARBA00037993"/>
    </source>
</evidence>
<evidence type="ECO:0000256" key="4">
    <source>
        <dbReference type="ARBA" id="ARBA00022741"/>
    </source>
</evidence>
<keyword evidence="2 11" id="KW-0436">Ligase</keyword>
<proteinExistence type="inferred from homology"/>
<dbReference type="UniPathway" id="UPA00391"/>
<dbReference type="CDD" id="cd01995">
    <property type="entry name" value="QueC-like"/>
    <property type="match status" value="1"/>
</dbReference>
<reference evidence="13 14" key="1">
    <citation type="submission" date="2017-04" db="EMBL/GenBank/DDBJ databases">
        <title>Novel microbial lineages endemic to geothermal iron-oxide mats fill important gaps in the evolutionary history of Archaea.</title>
        <authorList>
            <person name="Jay Z.J."/>
            <person name="Beam J.P."/>
            <person name="Dlakic M."/>
            <person name="Rusch D.B."/>
            <person name="Kozubal M.A."/>
            <person name="Inskeep W.P."/>
        </authorList>
    </citation>
    <scope>NUCLEOTIDE SEQUENCE [LARGE SCALE GENOMIC DNA]</scope>
    <source>
        <strain evidence="13">ECH_B_SAG-M15</strain>
    </source>
</reference>
<gene>
    <name evidence="11" type="primary">queC</name>
    <name evidence="13" type="ORF">B9Q08_02800</name>
</gene>
<keyword evidence="4 11" id="KW-0547">Nucleotide-binding</keyword>
<dbReference type="InterPro" id="IPR017932">
    <property type="entry name" value="GATase_2_dom"/>
</dbReference>
<dbReference type="Pfam" id="PF13537">
    <property type="entry name" value="GATase_7"/>
    <property type="match status" value="1"/>
</dbReference>
<dbReference type="GO" id="GO:0016879">
    <property type="term" value="F:ligase activity, forming carbon-nitrogen bonds"/>
    <property type="evidence" value="ECO:0007669"/>
    <property type="project" value="UniProtKB-UniRule"/>
</dbReference>
<feature type="binding site" evidence="11">
    <location>
        <position position="452"/>
    </location>
    <ligand>
        <name>Zn(2+)</name>
        <dbReference type="ChEBI" id="CHEBI:29105"/>
    </ligand>
</feature>
<comment type="similarity">
    <text evidence="8 11">Belongs to the QueC family.</text>
</comment>
<feature type="domain" description="Glutamine amidotransferase type-2" evidence="12">
    <location>
        <begin position="7"/>
        <end position="235"/>
    </location>
</feature>
<dbReference type="InterPro" id="IPR018317">
    <property type="entry name" value="QueC"/>
</dbReference>
<dbReference type="PROSITE" id="PS51278">
    <property type="entry name" value="GATASE_TYPE_2"/>
    <property type="match status" value="1"/>
</dbReference>
<dbReference type="Proteomes" id="UP000240490">
    <property type="component" value="Unassembled WGS sequence"/>
</dbReference>
<dbReference type="EMBL" id="NEXJ01000047">
    <property type="protein sequence ID" value="PSN91416.1"/>
    <property type="molecule type" value="Genomic_DNA"/>
</dbReference>